<reference evidence="2 5" key="2">
    <citation type="submission" date="2019-11" db="EMBL/GenBank/DDBJ databases">
        <title>Green- and brown-colored morphotypes of Chlorobia in the stratified aquatic ecosystems of Kandalaksha Gulf (White Sea): A model for study of the accessory genome evolution.</title>
        <authorList>
            <person name="Grouzdev D.S."/>
        </authorList>
    </citation>
    <scope>NUCLEOTIDE SEQUENCE [LARGE SCALE GENOMIC DNA]</scope>
    <source>
        <strain evidence="2 5">ZM</strain>
    </source>
</reference>
<dbReference type="InterPro" id="IPR036515">
    <property type="entry name" value="Transposase_17_sf"/>
</dbReference>
<dbReference type="SUPFAM" id="SSF143422">
    <property type="entry name" value="Transposase IS200-like"/>
    <property type="match status" value="1"/>
</dbReference>
<organism evidence="3 4">
    <name type="scientific">Chlorobium phaeovibrioides</name>
    <dbReference type="NCBI Taxonomy" id="1094"/>
    <lineage>
        <taxon>Bacteria</taxon>
        <taxon>Pseudomonadati</taxon>
        <taxon>Chlorobiota</taxon>
        <taxon>Chlorobiia</taxon>
        <taxon>Chlorobiales</taxon>
        <taxon>Chlorobiaceae</taxon>
        <taxon>Chlorobium/Pelodictyon group</taxon>
        <taxon>Chlorobium</taxon>
    </lineage>
</organism>
<dbReference type="SMART" id="SM01321">
    <property type="entry name" value="Y1_Tnp"/>
    <property type="match status" value="1"/>
</dbReference>
<name>A0A432AUR7_CHLPH</name>
<dbReference type="EMBL" id="WUBZ01000143">
    <property type="protein sequence ID" value="MWV55372.1"/>
    <property type="molecule type" value="Genomic_DNA"/>
</dbReference>
<dbReference type="GO" id="GO:0003677">
    <property type="term" value="F:DNA binding"/>
    <property type="evidence" value="ECO:0007669"/>
    <property type="project" value="InterPro"/>
</dbReference>
<keyword evidence="5" id="KW-1185">Reference proteome</keyword>
<comment type="caution">
    <text evidence="3">The sequence shown here is derived from an EMBL/GenBank/DDBJ whole genome shotgun (WGS) entry which is preliminary data.</text>
</comment>
<dbReference type="EMBL" id="RXYK01000009">
    <property type="protein sequence ID" value="RTY37504.1"/>
    <property type="molecule type" value="Genomic_DNA"/>
</dbReference>
<gene>
    <name evidence="3" type="ORF">EKD02_06615</name>
    <name evidence="2" type="ORF">GJ685_10005</name>
</gene>
<protein>
    <recommendedName>
        <fullName evidence="1">Transposase IS200-like domain-containing protein</fullName>
    </recommendedName>
</protein>
<dbReference type="Gene3D" id="3.30.70.1290">
    <property type="entry name" value="Transposase IS200-like"/>
    <property type="match status" value="1"/>
</dbReference>
<dbReference type="AlphaFoldDB" id="A0A432AUR7"/>
<dbReference type="RefSeq" id="WP_126384627.1">
    <property type="nucleotide sequence ID" value="NZ_RXYK01000009.1"/>
</dbReference>
<dbReference type="Proteomes" id="UP000489351">
    <property type="component" value="Unassembled WGS sequence"/>
</dbReference>
<dbReference type="InterPro" id="IPR002686">
    <property type="entry name" value="Transposase_17"/>
</dbReference>
<proteinExistence type="predicted"/>
<evidence type="ECO:0000313" key="2">
    <source>
        <dbReference type="EMBL" id="MWV55372.1"/>
    </source>
</evidence>
<dbReference type="PANTHER" id="PTHR34322">
    <property type="entry name" value="TRANSPOSASE, Y1_TNP DOMAIN-CONTAINING"/>
    <property type="match status" value="1"/>
</dbReference>
<evidence type="ECO:0000313" key="4">
    <source>
        <dbReference type="Proteomes" id="UP000279908"/>
    </source>
</evidence>
<dbReference type="Pfam" id="PF01797">
    <property type="entry name" value="Y1_Tnp"/>
    <property type="match status" value="1"/>
</dbReference>
<reference evidence="3 4" key="1">
    <citation type="submission" date="2018-12" db="EMBL/GenBank/DDBJ databases">
        <authorList>
            <person name="Lunina O.N."/>
            <person name="Grouzdev D.S."/>
            <person name="Gorlenko V.M."/>
            <person name="Savvichev A.S."/>
        </authorList>
    </citation>
    <scope>NUCLEOTIDE SEQUENCE [LARGE SCALE GENOMIC DNA]</scope>
    <source>
        <strain evidence="3 4">BrKhr-17</strain>
    </source>
</reference>
<dbReference type="PANTHER" id="PTHR34322:SF2">
    <property type="entry name" value="TRANSPOSASE IS200-LIKE DOMAIN-CONTAINING PROTEIN"/>
    <property type="match status" value="1"/>
</dbReference>
<evidence type="ECO:0000313" key="3">
    <source>
        <dbReference type="EMBL" id="RTY37504.1"/>
    </source>
</evidence>
<dbReference type="GO" id="GO:0006313">
    <property type="term" value="P:DNA transposition"/>
    <property type="evidence" value="ECO:0007669"/>
    <property type="project" value="InterPro"/>
</dbReference>
<sequence>MPRGPRLDAPGTFHHVMIRGIERSSIFLDEADRSEFLERMGRLAMASGTGIYAFALMSNHVHALVKSGADGLSSFMRRLLSGYAQYFNRRHNRVGYLFQNRYKSIICEEDAYFDKLVAYIHLNPLRAGLAGTLQELSFYPWSGHAVMMNEVVYEWMDREYVLRFFGDTEGAARKAYLAFVEQELGIDREQELSGGGLLRSQGGWSEVLSLRKRGEQAQGDERILGGDEFVREIMNEAENRTDVQLPETKLQELLNETVKQACAEAGISMAYLQSGSRSGGLPLLRKALARKAVWEYGVSLAATARQLGVTTSAVSHMLKQVTDGGALNGANS</sequence>
<accession>A0A432AUR7</accession>
<evidence type="ECO:0000259" key="1">
    <source>
        <dbReference type="SMART" id="SM01321"/>
    </source>
</evidence>
<evidence type="ECO:0000313" key="5">
    <source>
        <dbReference type="Proteomes" id="UP000489351"/>
    </source>
</evidence>
<dbReference type="GO" id="GO:0004803">
    <property type="term" value="F:transposase activity"/>
    <property type="evidence" value="ECO:0007669"/>
    <property type="project" value="InterPro"/>
</dbReference>
<feature type="domain" description="Transposase IS200-like" evidence="1">
    <location>
        <begin position="9"/>
        <end position="123"/>
    </location>
</feature>
<dbReference type="Proteomes" id="UP000279908">
    <property type="component" value="Unassembled WGS sequence"/>
</dbReference>